<gene>
    <name evidence="1" type="ORF">FRX31_022604</name>
</gene>
<evidence type="ECO:0000313" key="1">
    <source>
        <dbReference type="EMBL" id="KAF5187809.1"/>
    </source>
</evidence>
<dbReference type="EMBL" id="JABWDY010027545">
    <property type="protein sequence ID" value="KAF5187809.1"/>
    <property type="molecule type" value="Genomic_DNA"/>
</dbReference>
<evidence type="ECO:0008006" key="3">
    <source>
        <dbReference type="Google" id="ProtNLM"/>
    </source>
</evidence>
<dbReference type="PANTHER" id="PTHR38926:SF5">
    <property type="entry name" value="F-BOX AND LEUCINE-RICH REPEAT PROTEIN 6"/>
    <property type="match status" value="1"/>
</dbReference>
<proteinExistence type="predicted"/>
<organism evidence="1 2">
    <name type="scientific">Thalictrum thalictroides</name>
    <name type="common">Rue-anemone</name>
    <name type="synonym">Anemone thalictroides</name>
    <dbReference type="NCBI Taxonomy" id="46969"/>
    <lineage>
        <taxon>Eukaryota</taxon>
        <taxon>Viridiplantae</taxon>
        <taxon>Streptophyta</taxon>
        <taxon>Embryophyta</taxon>
        <taxon>Tracheophyta</taxon>
        <taxon>Spermatophyta</taxon>
        <taxon>Magnoliopsida</taxon>
        <taxon>Ranunculales</taxon>
        <taxon>Ranunculaceae</taxon>
        <taxon>Thalictroideae</taxon>
        <taxon>Thalictrum</taxon>
    </lineage>
</organism>
<reference evidence="1 2" key="1">
    <citation type="submission" date="2020-06" db="EMBL/GenBank/DDBJ databases">
        <title>Transcriptomic and genomic resources for Thalictrum thalictroides and T. hernandezii: Facilitating candidate gene discovery in an emerging model plant lineage.</title>
        <authorList>
            <person name="Arias T."/>
            <person name="Riano-Pachon D.M."/>
            <person name="Di Stilio V.S."/>
        </authorList>
    </citation>
    <scope>NUCLEOTIDE SEQUENCE [LARGE SCALE GENOMIC DNA]</scope>
    <source>
        <strain evidence="2">cv. WT478/WT964</strain>
        <tissue evidence="1">Leaves</tissue>
    </source>
</reference>
<comment type="caution">
    <text evidence="1">The sequence shown here is derived from an EMBL/GenBank/DDBJ whole genome shotgun (WGS) entry which is preliminary data.</text>
</comment>
<dbReference type="SUPFAM" id="SSF52047">
    <property type="entry name" value="RNI-like"/>
    <property type="match status" value="1"/>
</dbReference>
<evidence type="ECO:0000313" key="2">
    <source>
        <dbReference type="Proteomes" id="UP000554482"/>
    </source>
</evidence>
<dbReference type="Proteomes" id="UP000554482">
    <property type="component" value="Unassembled WGS sequence"/>
</dbReference>
<accession>A0A7J6VRV2</accession>
<name>A0A7J6VRV2_THATH</name>
<dbReference type="Gene3D" id="3.80.10.10">
    <property type="entry name" value="Ribonuclease Inhibitor"/>
    <property type="match status" value="1"/>
</dbReference>
<dbReference type="OrthoDB" id="1929062at2759"/>
<dbReference type="AlphaFoldDB" id="A0A7J6VRV2"/>
<sequence>MVVAPLDRTSVRRCPRLTYLDIKIRQSKVKLVEGKKTFGLSISKLKELEGMGVDEVFISDDSTLQQINQCCPNFKQLKVYVHEDDDLLSKNTISLITTYFPKLKELDLPRSRLHRQDVLLILNACTELEILDITCNGKICVKDEILKIGSRLKKFYWDNEVQDVCYDCEGEHLEVDVEETYSYRWPCPHVVEEGFETYIGGTKEFLRNLYPNLGGTFGELVGNLYPDAKGTFRYPPPLFNPFVLESYDLPIDEYHEHYDCYCNCGFSSDSDGGTGDAAFITEAYSL</sequence>
<keyword evidence="2" id="KW-1185">Reference proteome</keyword>
<protein>
    <recommendedName>
        <fullName evidence="3">F-box/LRR-repeat protein</fullName>
    </recommendedName>
</protein>
<dbReference type="InterPro" id="IPR032675">
    <property type="entry name" value="LRR_dom_sf"/>
</dbReference>
<dbReference type="PANTHER" id="PTHR38926">
    <property type="entry name" value="F-BOX DOMAIN CONTAINING PROTEIN, EXPRESSED"/>
    <property type="match status" value="1"/>
</dbReference>